<sequence>MIWLIAAAALICILGLAATIMIGINPEDKSYDDEEKTKKHFQRIILLYVVAFIPLAVGSVVYFVFW</sequence>
<dbReference type="Proteomes" id="UP000243650">
    <property type="component" value="Unassembled WGS sequence"/>
</dbReference>
<proteinExistence type="predicted"/>
<name>A0A2P6ML06_ALKUR</name>
<keyword evidence="1" id="KW-1133">Transmembrane helix</keyword>
<dbReference type="RefSeq" id="WP_105957996.1">
    <property type="nucleotide sequence ID" value="NZ_PVNS01000002.1"/>
</dbReference>
<comment type="caution">
    <text evidence="2">The sequence shown here is derived from an EMBL/GenBank/DDBJ whole genome shotgun (WGS) entry which is preliminary data.</text>
</comment>
<dbReference type="EMBL" id="PVNS01000002">
    <property type="protein sequence ID" value="PRO66960.1"/>
    <property type="molecule type" value="Genomic_DNA"/>
</dbReference>
<dbReference type="OrthoDB" id="2889317at2"/>
<reference evidence="2 3" key="1">
    <citation type="submission" date="2018-03" db="EMBL/GenBank/DDBJ databases">
        <title>Bacillus urumqiensis sp. nov., a moderately haloalkaliphilic bacterium isolated from a salt lake.</title>
        <authorList>
            <person name="Zhao B."/>
            <person name="Liao Z."/>
        </authorList>
    </citation>
    <scope>NUCLEOTIDE SEQUENCE [LARGE SCALE GENOMIC DNA]</scope>
    <source>
        <strain evidence="2 3">BZ-SZ-XJ18</strain>
    </source>
</reference>
<protein>
    <recommendedName>
        <fullName evidence="4">BshB3 potential contributor to bacillithiol synthesis</fullName>
    </recommendedName>
</protein>
<feature type="transmembrane region" description="Helical" evidence="1">
    <location>
        <begin position="6"/>
        <end position="24"/>
    </location>
</feature>
<keyword evidence="1" id="KW-0472">Membrane</keyword>
<evidence type="ECO:0000313" key="3">
    <source>
        <dbReference type="Proteomes" id="UP000243650"/>
    </source>
</evidence>
<gene>
    <name evidence="2" type="ORF">C6I21_03285</name>
</gene>
<keyword evidence="3" id="KW-1185">Reference proteome</keyword>
<evidence type="ECO:0008006" key="4">
    <source>
        <dbReference type="Google" id="ProtNLM"/>
    </source>
</evidence>
<feature type="transmembrane region" description="Helical" evidence="1">
    <location>
        <begin position="45"/>
        <end position="65"/>
    </location>
</feature>
<evidence type="ECO:0000256" key="1">
    <source>
        <dbReference type="SAM" id="Phobius"/>
    </source>
</evidence>
<dbReference type="AlphaFoldDB" id="A0A2P6ML06"/>
<evidence type="ECO:0000313" key="2">
    <source>
        <dbReference type="EMBL" id="PRO66960.1"/>
    </source>
</evidence>
<organism evidence="2 3">
    <name type="scientific">Alkalicoccus urumqiensis</name>
    <name type="common">Bacillus urumqiensis</name>
    <dbReference type="NCBI Taxonomy" id="1548213"/>
    <lineage>
        <taxon>Bacteria</taxon>
        <taxon>Bacillati</taxon>
        <taxon>Bacillota</taxon>
        <taxon>Bacilli</taxon>
        <taxon>Bacillales</taxon>
        <taxon>Bacillaceae</taxon>
        <taxon>Alkalicoccus</taxon>
    </lineage>
</organism>
<accession>A0A2P6ML06</accession>
<keyword evidence="1" id="KW-0812">Transmembrane</keyword>